<keyword evidence="1" id="KW-0472">Membrane</keyword>
<gene>
    <name evidence="2" type="ordered locus">Cycma_4166</name>
</gene>
<name>G0J890_CYCMS</name>
<dbReference type="EMBL" id="CP002955">
    <property type="protein sequence ID" value="AEL27870.1"/>
    <property type="molecule type" value="Genomic_DNA"/>
</dbReference>
<feature type="transmembrane region" description="Helical" evidence="1">
    <location>
        <begin position="20"/>
        <end position="39"/>
    </location>
</feature>
<dbReference type="KEGG" id="cmr:Cycma_4166"/>
<dbReference type="AlphaFoldDB" id="G0J890"/>
<sequence>MLKPMLLIGKYAKLMGNEIILGYTILKLGILKNFGFYCFRNFSKNLY</sequence>
<accession>G0J890</accession>
<evidence type="ECO:0000313" key="2">
    <source>
        <dbReference type="EMBL" id="AEL27870.1"/>
    </source>
</evidence>
<dbReference type="HOGENOM" id="CLU_3167113_0_0_10"/>
<organism evidence="2 3">
    <name type="scientific">Cyclobacterium marinum (strain ATCC 25205 / DSM 745 / LMG 13164 / NCIMB 1802)</name>
    <name type="common">Flectobacillus marinus</name>
    <dbReference type="NCBI Taxonomy" id="880070"/>
    <lineage>
        <taxon>Bacteria</taxon>
        <taxon>Pseudomonadati</taxon>
        <taxon>Bacteroidota</taxon>
        <taxon>Cytophagia</taxon>
        <taxon>Cytophagales</taxon>
        <taxon>Cyclobacteriaceae</taxon>
        <taxon>Cyclobacterium</taxon>
    </lineage>
</organism>
<keyword evidence="1" id="KW-1133">Transmembrane helix</keyword>
<evidence type="ECO:0000313" key="3">
    <source>
        <dbReference type="Proteomes" id="UP000001635"/>
    </source>
</evidence>
<protein>
    <submittedName>
        <fullName evidence="2">Uncharacterized protein</fullName>
    </submittedName>
</protein>
<keyword evidence="3" id="KW-1185">Reference proteome</keyword>
<evidence type="ECO:0000256" key="1">
    <source>
        <dbReference type="SAM" id="Phobius"/>
    </source>
</evidence>
<reference evidence="3" key="1">
    <citation type="submission" date="2011-07" db="EMBL/GenBank/DDBJ databases">
        <title>The complete genome of Cyclobacterium marinum DSM 745.</title>
        <authorList>
            <person name="Lucas S."/>
            <person name="Han J."/>
            <person name="Lapidus A."/>
            <person name="Bruce D."/>
            <person name="Goodwin L."/>
            <person name="Pitluck S."/>
            <person name="Peters L."/>
            <person name="Kyrpides N."/>
            <person name="Mavromatis K."/>
            <person name="Ivanova N."/>
            <person name="Ovchinnikova G."/>
            <person name="Chertkov O."/>
            <person name="Detter J.C."/>
            <person name="Tapia R."/>
            <person name="Han C."/>
            <person name="Land M."/>
            <person name="Hauser L."/>
            <person name="Markowitz V."/>
            <person name="Cheng J.-F."/>
            <person name="Hugenholtz P."/>
            <person name="Woyke T."/>
            <person name="Wu D."/>
            <person name="Tindall B."/>
            <person name="Schuetze A."/>
            <person name="Brambilla E."/>
            <person name="Klenk H.-P."/>
            <person name="Eisen J.A."/>
        </authorList>
    </citation>
    <scope>NUCLEOTIDE SEQUENCE [LARGE SCALE GENOMIC DNA]</scope>
    <source>
        <strain evidence="3">ATCC 25205 / DSM 745 / LMG 13164 / NCIMB 1802</strain>
    </source>
</reference>
<proteinExistence type="predicted"/>
<dbReference type="Proteomes" id="UP000001635">
    <property type="component" value="Chromosome"/>
</dbReference>
<keyword evidence="1" id="KW-0812">Transmembrane</keyword>